<keyword evidence="2" id="KW-1185">Reference proteome</keyword>
<evidence type="ECO:0000313" key="2">
    <source>
        <dbReference type="Proteomes" id="UP001172457"/>
    </source>
</evidence>
<proteinExistence type="predicted"/>
<dbReference type="Proteomes" id="UP001172457">
    <property type="component" value="Chromosome 3"/>
</dbReference>
<gene>
    <name evidence="1" type="ORF">OSB04_013258</name>
</gene>
<dbReference type="AlphaFoldDB" id="A0AA38TCX5"/>
<protein>
    <submittedName>
        <fullName evidence="1">Uncharacterized protein</fullName>
    </submittedName>
</protein>
<dbReference type="EMBL" id="JARYMX010000003">
    <property type="protein sequence ID" value="KAJ9558644.1"/>
    <property type="molecule type" value="Genomic_DNA"/>
</dbReference>
<comment type="caution">
    <text evidence="1">The sequence shown here is derived from an EMBL/GenBank/DDBJ whole genome shotgun (WGS) entry which is preliminary data.</text>
</comment>
<sequence length="106" mass="12311">MKKLKRRKAVDISMYDFRRYKSDICGRVSFGGLYITQGSRSVDQISFCLNYNCNSYDELYLKRSKLVYYDIPTLCSNTTKKLQGVSETVILKLASLSLMRCRSRIP</sequence>
<reference evidence="1" key="1">
    <citation type="submission" date="2023-03" db="EMBL/GenBank/DDBJ databases">
        <title>Chromosome-scale reference genome and RAD-based genetic map of yellow starthistle (Centaurea solstitialis) reveal putative structural variation and QTLs associated with invader traits.</title>
        <authorList>
            <person name="Reatini B."/>
            <person name="Cang F.A."/>
            <person name="Jiang Q."/>
            <person name="Mckibben M.T.W."/>
            <person name="Barker M.S."/>
            <person name="Rieseberg L.H."/>
            <person name="Dlugosch K.M."/>
        </authorList>
    </citation>
    <scope>NUCLEOTIDE SEQUENCE</scope>
    <source>
        <strain evidence="1">CAN-66</strain>
        <tissue evidence="1">Leaf</tissue>
    </source>
</reference>
<accession>A0AA38TCX5</accession>
<organism evidence="1 2">
    <name type="scientific">Centaurea solstitialis</name>
    <name type="common">yellow star-thistle</name>
    <dbReference type="NCBI Taxonomy" id="347529"/>
    <lineage>
        <taxon>Eukaryota</taxon>
        <taxon>Viridiplantae</taxon>
        <taxon>Streptophyta</taxon>
        <taxon>Embryophyta</taxon>
        <taxon>Tracheophyta</taxon>
        <taxon>Spermatophyta</taxon>
        <taxon>Magnoliopsida</taxon>
        <taxon>eudicotyledons</taxon>
        <taxon>Gunneridae</taxon>
        <taxon>Pentapetalae</taxon>
        <taxon>asterids</taxon>
        <taxon>campanulids</taxon>
        <taxon>Asterales</taxon>
        <taxon>Asteraceae</taxon>
        <taxon>Carduoideae</taxon>
        <taxon>Cardueae</taxon>
        <taxon>Centaureinae</taxon>
        <taxon>Centaurea</taxon>
    </lineage>
</organism>
<evidence type="ECO:0000313" key="1">
    <source>
        <dbReference type="EMBL" id="KAJ9558644.1"/>
    </source>
</evidence>
<name>A0AA38TCX5_9ASTR</name>